<name>A0ABU3CJM9_9FLAO</name>
<comment type="caution">
    <text evidence="2">The sequence shown here is derived from an EMBL/GenBank/DDBJ whole genome shotgun (WGS) entry which is preliminary data.</text>
</comment>
<protein>
    <submittedName>
        <fullName evidence="2">Uncharacterized protein</fullName>
    </submittedName>
</protein>
<evidence type="ECO:0000256" key="1">
    <source>
        <dbReference type="SAM" id="Phobius"/>
    </source>
</evidence>
<evidence type="ECO:0000313" key="2">
    <source>
        <dbReference type="EMBL" id="MDT0646554.1"/>
    </source>
</evidence>
<sequence>MTNGNSQVLNTVLIIIGGGLLIYAIAADNANPYFKIGGLIIIMIGLYRATNHWAATKDDHKEDENQE</sequence>
<feature type="transmembrane region" description="Helical" evidence="1">
    <location>
        <begin position="7"/>
        <end position="26"/>
    </location>
</feature>
<feature type="transmembrane region" description="Helical" evidence="1">
    <location>
        <begin position="32"/>
        <end position="50"/>
    </location>
</feature>
<gene>
    <name evidence="2" type="ORF">RM545_07625</name>
</gene>
<proteinExistence type="predicted"/>
<evidence type="ECO:0000313" key="3">
    <source>
        <dbReference type="Proteomes" id="UP001245285"/>
    </source>
</evidence>
<organism evidence="2 3">
    <name type="scientific">Autumnicola lenta</name>
    <dbReference type="NCBI Taxonomy" id="3075593"/>
    <lineage>
        <taxon>Bacteria</taxon>
        <taxon>Pseudomonadati</taxon>
        <taxon>Bacteroidota</taxon>
        <taxon>Flavobacteriia</taxon>
        <taxon>Flavobacteriales</taxon>
        <taxon>Flavobacteriaceae</taxon>
        <taxon>Autumnicola</taxon>
    </lineage>
</organism>
<reference evidence="2 3" key="1">
    <citation type="submission" date="2023-09" db="EMBL/GenBank/DDBJ databases">
        <authorList>
            <person name="Rey-Velasco X."/>
        </authorList>
    </citation>
    <scope>NUCLEOTIDE SEQUENCE [LARGE SCALE GENOMIC DNA]</scope>
    <source>
        <strain evidence="2 3">F260</strain>
    </source>
</reference>
<keyword evidence="1" id="KW-0472">Membrane</keyword>
<keyword evidence="1" id="KW-0812">Transmembrane</keyword>
<dbReference type="EMBL" id="JAVRHO010000008">
    <property type="protein sequence ID" value="MDT0646554.1"/>
    <property type="molecule type" value="Genomic_DNA"/>
</dbReference>
<accession>A0ABU3CJM9</accession>
<keyword evidence="3" id="KW-1185">Reference proteome</keyword>
<dbReference type="Proteomes" id="UP001245285">
    <property type="component" value="Unassembled WGS sequence"/>
</dbReference>
<keyword evidence="1" id="KW-1133">Transmembrane helix</keyword>
<dbReference type="RefSeq" id="WP_311494718.1">
    <property type="nucleotide sequence ID" value="NZ_JAVRHO010000008.1"/>
</dbReference>